<dbReference type="Gene3D" id="1.10.10.10">
    <property type="entry name" value="Winged helix-like DNA-binding domain superfamily/Winged helix DNA-binding domain"/>
    <property type="match status" value="1"/>
</dbReference>
<dbReference type="PANTHER" id="PTHR43022:SF1">
    <property type="entry name" value="PROTEIN SMF"/>
    <property type="match status" value="1"/>
</dbReference>
<dbReference type="PANTHER" id="PTHR43022">
    <property type="entry name" value="PROTEIN SMF"/>
    <property type="match status" value="1"/>
</dbReference>
<dbReference type="STRING" id="1796606.A2G96_00930"/>
<organism evidence="4 5">
    <name type="scientific">Cupriavidus nantongensis</name>
    <dbReference type="NCBI Taxonomy" id="1796606"/>
    <lineage>
        <taxon>Bacteria</taxon>
        <taxon>Pseudomonadati</taxon>
        <taxon>Pseudomonadota</taxon>
        <taxon>Betaproteobacteria</taxon>
        <taxon>Burkholderiales</taxon>
        <taxon>Burkholderiaceae</taxon>
        <taxon>Cupriavidus</taxon>
    </lineage>
</organism>
<dbReference type="RefSeq" id="WP_062795930.1">
    <property type="nucleotide sequence ID" value="NZ_CP014844.1"/>
</dbReference>
<dbReference type="InterPro" id="IPR036388">
    <property type="entry name" value="WH-like_DNA-bd_sf"/>
</dbReference>
<proteinExistence type="inferred from homology"/>
<gene>
    <name evidence="4" type="ORF">A2G96_00930</name>
</gene>
<accession>A0A142JEA6</accession>
<reference evidence="4 5" key="1">
    <citation type="submission" date="2016-03" db="EMBL/GenBank/DDBJ databases">
        <title>Complete genome sequence of a novel chlorpyrifos degrading bacterium, Cupriavidus nantongensis sp. X1.</title>
        <authorList>
            <person name="Fang L."/>
        </authorList>
    </citation>
    <scope>NUCLEOTIDE SEQUENCE [LARGE SCALE GENOMIC DNA]</scope>
    <source>
        <strain evidence="4 5">X1</strain>
    </source>
</reference>
<dbReference type="NCBIfam" id="TIGR00732">
    <property type="entry name" value="dprA"/>
    <property type="match status" value="1"/>
</dbReference>
<dbReference type="OrthoDB" id="9785707at2"/>
<feature type="domain" description="Smf/DprA SLOG" evidence="2">
    <location>
        <begin position="107"/>
        <end position="315"/>
    </location>
</feature>
<dbReference type="InterPro" id="IPR057666">
    <property type="entry name" value="DrpA_SLOG"/>
</dbReference>
<dbReference type="Pfam" id="PF02481">
    <property type="entry name" value="DNA_processg_A"/>
    <property type="match status" value="1"/>
</dbReference>
<dbReference type="AlphaFoldDB" id="A0A142JEA6"/>
<name>A0A142JEA6_9BURK</name>
<evidence type="ECO:0000259" key="2">
    <source>
        <dbReference type="Pfam" id="PF02481"/>
    </source>
</evidence>
<dbReference type="SUPFAM" id="SSF102405">
    <property type="entry name" value="MCP/YpsA-like"/>
    <property type="match status" value="1"/>
</dbReference>
<dbReference type="Gene3D" id="3.40.50.450">
    <property type="match status" value="1"/>
</dbReference>
<dbReference type="Proteomes" id="UP000075238">
    <property type="component" value="Chromosome 1"/>
</dbReference>
<comment type="similarity">
    <text evidence="1">Belongs to the DprA/Smf family.</text>
</comment>
<feature type="domain" description="DprA winged helix" evidence="3">
    <location>
        <begin position="335"/>
        <end position="394"/>
    </location>
</feature>
<dbReference type="InterPro" id="IPR041614">
    <property type="entry name" value="DprA_WH"/>
</dbReference>
<dbReference type="KEGG" id="cnan:A2G96_00930"/>
<evidence type="ECO:0000313" key="5">
    <source>
        <dbReference type="Proteomes" id="UP000075238"/>
    </source>
</evidence>
<evidence type="ECO:0000256" key="1">
    <source>
        <dbReference type="ARBA" id="ARBA00006525"/>
    </source>
</evidence>
<dbReference type="GO" id="GO:0009294">
    <property type="term" value="P:DNA-mediated transformation"/>
    <property type="evidence" value="ECO:0007669"/>
    <property type="project" value="InterPro"/>
</dbReference>
<dbReference type="InterPro" id="IPR003488">
    <property type="entry name" value="DprA"/>
</dbReference>
<dbReference type="Pfam" id="PF17782">
    <property type="entry name" value="WHD_DprA"/>
    <property type="match status" value="1"/>
</dbReference>
<dbReference type="EMBL" id="CP014844">
    <property type="protein sequence ID" value="AMR76418.1"/>
    <property type="molecule type" value="Genomic_DNA"/>
</dbReference>
<evidence type="ECO:0000313" key="4">
    <source>
        <dbReference type="EMBL" id="AMR76418.1"/>
    </source>
</evidence>
<keyword evidence="5" id="KW-1185">Reference proteome</keyword>
<protein>
    <submittedName>
        <fullName evidence="4">DNA processing protein DprA</fullName>
    </submittedName>
</protein>
<evidence type="ECO:0000259" key="3">
    <source>
        <dbReference type="Pfam" id="PF17782"/>
    </source>
</evidence>
<sequence length="400" mass="40793">MVTSPAAPVCAPSPCHAGAGAPAAIRDADDLQAWLQLACAPGVGPVAVRLLLAAFGLPRQVLAQSVTALSAVVPARLARAVLAAPGAGLPALVERTLAWLGAPGNHLLTLADDAYPRRLFDLHDPPPLLYIKGDPALLARPAVAIVGARNATAQGKRDAQAFGRELSDAGLTVISGLALGIDAAAHAGGLLGCGGTVAVTGTGADRIYPPDNAALAHEVAERGAVVTEFPLGMQGLPANFPRRNRIIAALAHGVLVVEAAARSGSLITARLAAELGREVFAVPGSIHAPLSQGCHLLIRQGAKLVERTEDVLEEINLGPIAPVLGQPPAQAVASPPASDQSEFADAADPLLAALGYDPVTLDALCERSGQPPEAAVARLLELELTGHAERLPGNLFRRLA</sequence>